<dbReference type="RefSeq" id="WP_313998754.1">
    <property type="nucleotide sequence ID" value="NZ_JASJOT010000012.1"/>
</dbReference>
<keyword evidence="1" id="KW-0472">Membrane</keyword>
<feature type="transmembrane region" description="Helical" evidence="1">
    <location>
        <begin position="12"/>
        <end position="30"/>
    </location>
</feature>
<reference evidence="2 3" key="1">
    <citation type="submission" date="2023-05" db="EMBL/GenBank/DDBJ databases">
        <authorList>
            <person name="Zhang X."/>
        </authorList>
    </citation>
    <scope>NUCLEOTIDE SEQUENCE [LARGE SCALE GENOMIC DNA]</scope>
    <source>
        <strain evidence="2 3">DM2B3-1</strain>
    </source>
</reference>
<name>A0ABT7CMR6_9BACT</name>
<comment type="caution">
    <text evidence="2">The sequence shown here is derived from an EMBL/GenBank/DDBJ whole genome shotgun (WGS) entry which is preliminary data.</text>
</comment>
<protein>
    <submittedName>
        <fullName evidence="2">Uncharacterized protein</fullName>
    </submittedName>
</protein>
<proteinExistence type="predicted"/>
<dbReference type="Proteomes" id="UP001228581">
    <property type="component" value="Unassembled WGS sequence"/>
</dbReference>
<keyword evidence="1" id="KW-1133">Transmembrane helix</keyword>
<feature type="transmembrane region" description="Helical" evidence="1">
    <location>
        <begin position="114"/>
        <end position="132"/>
    </location>
</feature>
<sequence length="141" mass="16065">MVKQIIHQQKYISILTASIAYLIYGVISGPKNEGNYIVNGNKLFIDRNEFYVLLVVGCLFSSFAIWILTKASLTLSQIEQGISFKRIQLFILPALINIIGTLIYVLLENDNYDILFWLVASSPYLLTSLWTANRLRKLCSL</sequence>
<gene>
    <name evidence="2" type="ORF">QNI19_19065</name>
</gene>
<feature type="transmembrane region" description="Helical" evidence="1">
    <location>
        <begin position="50"/>
        <end position="68"/>
    </location>
</feature>
<keyword evidence="3" id="KW-1185">Reference proteome</keyword>
<accession>A0ABT7CMR6</accession>
<evidence type="ECO:0000256" key="1">
    <source>
        <dbReference type="SAM" id="Phobius"/>
    </source>
</evidence>
<dbReference type="EMBL" id="JASJOT010000012">
    <property type="protein sequence ID" value="MDJ1495048.1"/>
    <property type="molecule type" value="Genomic_DNA"/>
</dbReference>
<evidence type="ECO:0000313" key="2">
    <source>
        <dbReference type="EMBL" id="MDJ1495048.1"/>
    </source>
</evidence>
<feature type="transmembrane region" description="Helical" evidence="1">
    <location>
        <begin position="89"/>
        <end position="107"/>
    </location>
</feature>
<evidence type="ECO:0000313" key="3">
    <source>
        <dbReference type="Proteomes" id="UP001228581"/>
    </source>
</evidence>
<keyword evidence="1" id="KW-0812">Transmembrane</keyword>
<organism evidence="2 3">
    <name type="scientific">Xanthocytophaga flava</name>
    <dbReference type="NCBI Taxonomy" id="3048013"/>
    <lineage>
        <taxon>Bacteria</taxon>
        <taxon>Pseudomonadati</taxon>
        <taxon>Bacteroidota</taxon>
        <taxon>Cytophagia</taxon>
        <taxon>Cytophagales</taxon>
        <taxon>Rhodocytophagaceae</taxon>
        <taxon>Xanthocytophaga</taxon>
    </lineage>
</organism>